<accession>A0A9P7QEX0</accession>
<proteinExistence type="predicted"/>
<dbReference type="EMBL" id="SRRH01000363">
    <property type="protein sequence ID" value="KAG6290282.1"/>
    <property type="molecule type" value="Genomic_DNA"/>
</dbReference>
<dbReference type="AlphaFoldDB" id="A0A9P7QEX0"/>
<organism evidence="2 3">
    <name type="scientific">Claviceps aff. purpurea</name>
    <dbReference type="NCBI Taxonomy" id="1967640"/>
    <lineage>
        <taxon>Eukaryota</taxon>
        <taxon>Fungi</taxon>
        <taxon>Dikarya</taxon>
        <taxon>Ascomycota</taxon>
        <taxon>Pezizomycotina</taxon>
        <taxon>Sordariomycetes</taxon>
        <taxon>Hypocreomycetidae</taxon>
        <taxon>Hypocreales</taxon>
        <taxon>Clavicipitaceae</taxon>
        <taxon>Claviceps</taxon>
    </lineage>
</organism>
<keyword evidence="3" id="KW-1185">Reference proteome</keyword>
<name>A0A9P7QEX0_9HYPO</name>
<feature type="compositionally biased region" description="Polar residues" evidence="1">
    <location>
        <begin position="44"/>
        <end position="53"/>
    </location>
</feature>
<gene>
    <name evidence="2" type="ORF">E4U09_004508</name>
</gene>
<sequence>MEGSDEKAPMQLTFVAVFASFVALAAAKRLYPISLHHHHHQETKTVSSISHVTTPVAEATHG</sequence>
<reference evidence="2 3" key="1">
    <citation type="journal article" date="2020" name="bioRxiv">
        <title>Whole genome comparisons of ergot fungi reveals the divergence and evolution of species within the genus Claviceps are the result of varying mechanisms driving genome evolution and host range expansion.</title>
        <authorList>
            <person name="Wyka S.A."/>
            <person name="Mondo S.J."/>
            <person name="Liu M."/>
            <person name="Dettman J."/>
            <person name="Nalam V."/>
            <person name="Broders K.D."/>
        </authorList>
    </citation>
    <scope>NUCLEOTIDE SEQUENCE [LARGE SCALE GENOMIC DNA]</scope>
    <source>
        <strain evidence="2 3">Clav52</strain>
    </source>
</reference>
<evidence type="ECO:0000313" key="2">
    <source>
        <dbReference type="EMBL" id="KAG6290282.1"/>
    </source>
</evidence>
<evidence type="ECO:0000256" key="1">
    <source>
        <dbReference type="SAM" id="MobiDB-lite"/>
    </source>
</evidence>
<feature type="region of interest" description="Disordered" evidence="1">
    <location>
        <begin position="40"/>
        <end position="62"/>
    </location>
</feature>
<dbReference type="Proteomes" id="UP000707071">
    <property type="component" value="Unassembled WGS sequence"/>
</dbReference>
<evidence type="ECO:0000313" key="3">
    <source>
        <dbReference type="Proteomes" id="UP000707071"/>
    </source>
</evidence>
<protein>
    <submittedName>
        <fullName evidence="2">Uncharacterized protein</fullName>
    </submittedName>
</protein>
<comment type="caution">
    <text evidence="2">The sequence shown here is derived from an EMBL/GenBank/DDBJ whole genome shotgun (WGS) entry which is preliminary data.</text>
</comment>